<dbReference type="EMBL" id="CADEBC010000561">
    <property type="protein sequence ID" value="CAB3253653.1"/>
    <property type="molecule type" value="Genomic_DNA"/>
</dbReference>
<evidence type="ECO:0000313" key="1">
    <source>
        <dbReference type="EMBL" id="CAB3253653.1"/>
    </source>
</evidence>
<sequence>MDEHGNQLKWQEIKVLKVEKDSPMSFFFKTSFSDTEFKKCWVNKKKTRRTGVVSTSKIPSNLSRAYTEKIPLSDAKKKDIQELVDKNVIPKSYYDIFYKNV</sequence>
<evidence type="ECO:0000313" key="2">
    <source>
        <dbReference type="Proteomes" id="UP000494106"/>
    </source>
</evidence>
<comment type="caution">
    <text evidence="1">The sequence shown here is derived from an EMBL/GenBank/DDBJ whole genome shotgun (WGS) entry which is preliminary data.</text>
</comment>
<proteinExistence type="predicted"/>
<dbReference type="AlphaFoldDB" id="A0A8S1AUH1"/>
<dbReference type="OrthoDB" id="6776127at2759"/>
<accession>A0A8S1AUH1</accession>
<keyword evidence="2" id="KW-1185">Reference proteome</keyword>
<name>A0A8S1AUH1_ARCPL</name>
<dbReference type="Proteomes" id="UP000494106">
    <property type="component" value="Unassembled WGS sequence"/>
</dbReference>
<organism evidence="1 2">
    <name type="scientific">Arctia plantaginis</name>
    <name type="common">Wood tiger moth</name>
    <name type="synonym">Phalaena plantaginis</name>
    <dbReference type="NCBI Taxonomy" id="874455"/>
    <lineage>
        <taxon>Eukaryota</taxon>
        <taxon>Metazoa</taxon>
        <taxon>Ecdysozoa</taxon>
        <taxon>Arthropoda</taxon>
        <taxon>Hexapoda</taxon>
        <taxon>Insecta</taxon>
        <taxon>Pterygota</taxon>
        <taxon>Neoptera</taxon>
        <taxon>Endopterygota</taxon>
        <taxon>Lepidoptera</taxon>
        <taxon>Glossata</taxon>
        <taxon>Ditrysia</taxon>
        <taxon>Noctuoidea</taxon>
        <taxon>Erebidae</taxon>
        <taxon>Arctiinae</taxon>
        <taxon>Arctia</taxon>
    </lineage>
</organism>
<protein>
    <submittedName>
        <fullName evidence="1">Uncharacterized protein</fullName>
    </submittedName>
</protein>
<reference evidence="1 2" key="1">
    <citation type="submission" date="2020-04" db="EMBL/GenBank/DDBJ databases">
        <authorList>
            <person name="Wallbank WR R."/>
            <person name="Pardo Diaz C."/>
            <person name="Kozak K."/>
            <person name="Martin S."/>
            <person name="Jiggins C."/>
            <person name="Moest M."/>
            <person name="Warren A I."/>
            <person name="Byers J.R.P. K."/>
            <person name="Montejo-Kovacevich G."/>
            <person name="Yen C E."/>
        </authorList>
    </citation>
    <scope>NUCLEOTIDE SEQUENCE [LARGE SCALE GENOMIC DNA]</scope>
</reference>
<gene>
    <name evidence="1" type="ORF">APLA_LOCUS14225</name>
</gene>